<evidence type="ECO:0000256" key="2">
    <source>
        <dbReference type="ARBA" id="ARBA00023235"/>
    </source>
</evidence>
<feature type="region of interest" description="Disordered" evidence="4">
    <location>
        <begin position="1"/>
        <end position="26"/>
    </location>
</feature>
<evidence type="ECO:0000313" key="7">
    <source>
        <dbReference type="Proteomes" id="UP000015354"/>
    </source>
</evidence>
<dbReference type="CDD" id="cd09019">
    <property type="entry name" value="galactose_mutarotase_like"/>
    <property type="match status" value="1"/>
</dbReference>
<dbReference type="GO" id="GO:0006006">
    <property type="term" value="P:glucose metabolic process"/>
    <property type="evidence" value="ECO:0007669"/>
    <property type="project" value="TreeGrafter"/>
</dbReference>
<name>S9UMN4_9TRYP</name>
<comment type="similarity">
    <text evidence="1">Belongs to the aldose epimerase family.</text>
</comment>
<dbReference type="PANTHER" id="PTHR10091:SF0">
    <property type="entry name" value="GALACTOSE MUTAROTASE"/>
    <property type="match status" value="1"/>
</dbReference>
<proteinExistence type="inferred from homology"/>
<dbReference type="Gene3D" id="2.70.98.10">
    <property type="match status" value="1"/>
</dbReference>
<protein>
    <submittedName>
        <fullName evidence="5 6">Aldose 1-epimerase</fullName>
    </submittedName>
</protein>
<dbReference type="InterPro" id="IPR008183">
    <property type="entry name" value="Aldose_1/G6P_1-epimerase"/>
</dbReference>
<reference evidence="5" key="2">
    <citation type="submission" date="2013-03" db="EMBL/GenBank/DDBJ databases">
        <authorList>
            <person name="Motta M.C.M."/>
            <person name="Martins A.C.A."/>
            <person name="Preta C.M.C.C."/>
            <person name="Silva R."/>
            <person name="de Souza S.S."/>
            <person name="Klein C.C."/>
            <person name="de Almeida L.G.P."/>
            <person name="Cunha O.L."/>
            <person name="Colabardini A.C."/>
            <person name="Lima B.A."/>
            <person name="Machado C.R."/>
            <person name="Soares C.M.A."/>
            <person name="de Menezes C.B.A."/>
            <person name="Bartolomeu D.C."/>
            <person name="Grisard E.C."/>
            <person name="Fantinatti-Garboggini F."/>
            <person name="Rodrigues-Luiz G.F."/>
            <person name="Wagner G."/>
            <person name="Goldman G.H."/>
            <person name="Fietto J.L.R."/>
            <person name="Ciapina L.P."/>
            <person name="Brocchi M."/>
            <person name="Elias M.C."/>
            <person name="Goldman M.H.S."/>
            <person name="Sagot M.-F."/>
            <person name="Pereira M."/>
            <person name="Stoco P.H."/>
            <person name="Teixeira S.M.R."/>
            <person name="de Mendonca-Neto R.P."/>
            <person name="Maciel T.E.F."/>
            <person name="Mendes T.A.O."/>
            <person name="Urmenyi T.P."/>
            <person name="Teixeira M.M.G."/>
            <person name="de Camargo E.F.P."/>
            <person name="de Sousa W."/>
            <person name="Schenkman S."/>
            <person name="de Vasconcelos A.T.R."/>
        </authorList>
    </citation>
    <scope>NUCLEOTIDE SEQUENCE</scope>
</reference>
<dbReference type="PANTHER" id="PTHR10091">
    <property type="entry name" value="ALDOSE-1-EPIMERASE"/>
    <property type="match status" value="1"/>
</dbReference>
<dbReference type="EMBL" id="ATMH01001352">
    <property type="protein sequence ID" value="EPY34750.1"/>
    <property type="molecule type" value="Genomic_DNA"/>
</dbReference>
<dbReference type="SUPFAM" id="SSF74650">
    <property type="entry name" value="Galactose mutarotase-like"/>
    <property type="match status" value="1"/>
</dbReference>
<dbReference type="EMBL" id="ATMH01004189">
    <property type="protein sequence ID" value="EPY30193.1"/>
    <property type="molecule type" value="Genomic_DNA"/>
</dbReference>
<comment type="caution">
    <text evidence="5">The sequence shown here is derived from an EMBL/GenBank/DDBJ whole genome shotgun (WGS) entry which is preliminary data.</text>
</comment>
<evidence type="ECO:0000256" key="3">
    <source>
        <dbReference type="ARBA" id="ARBA00023277"/>
    </source>
</evidence>
<sequence length="412" mass="45514">MSEDGNPSPVRAEPVGAVPPPAFEQTKSKVEPFGDGFKITLYSPYIRVELLTYGASVNSVRVRDPYKPAEDPSSWLEVCLGFISPEELKNTLAPRGSTRGRFAGRIADGEFTLNHSNYKLLQNCGGHTLHGGPQGFDKHQWKYIVTEGEEEIGVSFHLTSPHLDQGFPGELFVTTTYTICKNSTVAALKYVHQASLSDNTPVQATVVNLTNNTFWNLNGVPRPIRTEMKSAVPSLITNHCLQVPAKHVAVMTEDFVLKGEMSETTRTVNDYNEMRPIINGMLDTEEMGRDPWGYDDTIALDTWDATLREAATLYSPDTQLQMRISTTNPVVTVYTANALPKDADGTFGKRFQRHSGVALMCQYFPNSPNVPSFPSTVLNKGETYQETTVHEFQFLSAKPVLHATPPPMATAP</sequence>
<dbReference type="GO" id="GO:0033499">
    <property type="term" value="P:galactose catabolic process via UDP-galactose, Leloir pathway"/>
    <property type="evidence" value="ECO:0007669"/>
    <property type="project" value="TreeGrafter"/>
</dbReference>
<dbReference type="InterPro" id="IPR011013">
    <property type="entry name" value="Gal_mutarotase_sf_dom"/>
</dbReference>
<dbReference type="Pfam" id="PF01263">
    <property type="entry name" value="Aldose_epim"/>
    <property type="match status" value="1"/>
</dbReference>
<evidence type="ECO:0000313" key="5">
    <source>
        <dbReference type="EMBL" id="EPY30193.1"/>
    </source>
</evidence>
<organism evidence="5 7">
    <name type="scientific">Strigomonas culicis</name>
    <dbReference type="NCBI Taxonomy" id="28005"/>
    <lineage>
        <taxon>Eukaryota</taxon>
        <taxon>Discoba</taxon>
        <taxon>Euglenozoa</taxon>
        <taxon>Kinetoplastea</taxon>
        <taxon>Metakinetoplastina</taxon>
        <taxon>Trypanosomatida</taxon>
        <taxon>Trypanosomatidae</taxon>
        <taxon>Strigomonadinae</taxon>
        <taxon>Strigomonas</taxon>
    </lineage>
</organism>
<dbReference type="GO" id="GO:0004034">
    <property type="term" value="F:aldose 1-epimerase activity"/>
    <property type="evidence" value="ECO:0007669"/>
    <property type="project" value="TreeGrafter"/>
</dbReference>
<dbReference type="AlphaFoldDB" id="S9UMN4"/>
<gene>
    <name evidence="6" type="ORF">STCU_01352</name>
    <name evidence="5" type="ORF">STCU_04189</name>
</gene>
<accession>S9UMN4</accession>
<dbReference type="InterPro" id="IPR047215">
    <property type="entry name" value="Galactose_mutarotase-like"/>
</dbReference>
<dbReference type="OrthoDB" id="274691at2759"/>
<dbReference type="Proteomes" id="UP000015354">
    <property type="component" value="Unassembled WGS sequence"/>
</dbReference>
<keyword evidence="7" id="KW-1185">Reference proteome</keyword>
<reference evidence="5 7" key="1">
    <citation type="journal article" date="2013" name="PLoS ONE">
        <title>Predicting the Proteins of Angomonas deanei, Strigomonas culicis and Their Respective Endosymbionts Reveals New Aspects of the Trypanosomatidae Family.</title>
        <authorList>
            <person name="Motta M.C."/>
            <person name="Martins A.C."/>
            <person name="de Souza S.S."/>
            <person name="Catta-Preta C.M."/>
            <person name="Silva R."/>
            <person name="Klein C.C."/>
            <person name="de Almeida L.G."/>
            <person name="de Lima Cunha O."/>
            <person name="Ciapina L.P."/>
            <person name="Brocchi M."/>
            <person name="Colabardini A.C."/>
            <person name="de Araujo Lima B."/>
            <person name="Machado C.R."/>
            <person name="de Almeida Soares C.M."/>
            <person name="Probst C.M."/>
            <person name="de Menezes C.B."/>
            <person name="Thompson C.E."/>
            <person name="Bartholomeu D.C."/>
            <person name="Gradia D.F."/>
            <person name="Pavoni D.P."/>
            <person name="Grisard E.C."/>
            <person name="Fantinatti-Garboggini F."/>
            <person name="Marchini F.K."/>
            <person name="Rodrigues-Luiz G.F."/>
            <person name="Wagner G."/>
            <person name="Goldman G.H."/>
            <person name="Fietto J.L."/>
            <person name="Elias M.C."/>
            <person name="Goldman M.H."/>
            <person name="Sagot M.F."/>
            <person name="Pereira M."/>
            <person name="Stoco P.H."/>
            <person name="de Mendonca-Neto R.P."/>
            <person name="Teixeira S.M."/>
            <person name="Maciel T.E."/>
            <person name="de Oliveira Mendes T.A."/>
            <person name="Urmenyi T.P."/>
            <person name="de Souza W."/>
            <person name="Schenkman S."/>
            <person name="de Vasconcelos A.T."/>
        </authorList>
    </citation>
    <scope>NUCLEOTIDE SEQUENCE [LARGE SCALE GENOMIC DNA]</scope>
</reference>
<evidence type="ECO:0000256" key="1">
    <source>
        <dbReference type="ARBA" id="ARBA00006206"/>
    </source>
</evidence>
<dbReference type="GO" id="GO:0030246">
    <property type="term" value="F:carbohydrate binding"/>
    <property type="evidence" value="ECO:0007669"/>
    <property type="project" value="InterPro"/>
</dbReference>
<dbReference type="InterPro" id="IPR014718">
    <property type="entry name" value="GH-type_carb-bd"/>
</dbReference>
<evidence type="ECO:0000256" key="4">
    <source>
        <dbReference type="SAM" id="MobiDB-lite"/>
    </source>
</evidence>
<keyword evidence="2" id="KW-0413">Isomerase</keyword>
<evidence type="ECO:0000313" key="6">
    <source>
        <dbReference type="EMBL" id="EPY34750.1"/>
    </source>
</evidence>
<keyword evidence="3" id="KW-0119">Carbohydrate metabolism</keyword>